<dbReference type="PANTHER" id="PTHR34203">
    <property type="entry name" value="METHYLTRANSFERASE, FKBM FAMILY PROTEIN"/>
    <property type="match status" value="1"/>
</dbReference>
<evidence type="ECO:0000259" key="1">
    <source>
        <dbReference type="Pfam" id="PF05050"/>
    </source>
</evidence>
<sequence length="263" mass="28519">MLERLTRASKRVRQTVTGFDNGPAVLTQIARRSPDLVFKTDNGLTVACPNVAGARVPVYEIFVEDAYRLGWFTGDLGPELQALDIGGHIGCFSMAFATLHPNARVQTFEASPSTYQYTRRNIETNKLDDRVTVENVAVSSSTGTLSFADNQGGSGLNGITAPEGSKVIEIPCVTFAEAKAHAGGSVDVVKIDTEGAEYDIVLGSDPADWKGVERVVLEYHDVPGYAWSELKEFFASADLHVVRQEPVTERLGTAWLSRTPLPS</sequence>
<keyword evidence="3" id="KW-1185">Reference proteome</keyword>
<dbReference type="GO" id="GO:0008168">
    <property type="term" value="F:methyltransferase activity"/>
    <property type="evidence" value="ECO:0007669"/>
    <property type="project" value="UniProtKB-KW"/>
</dbReference>
<proteinExistence type="predicted"/>
<feature type="domain" description="Methyltransferase FkbM" evidence="1">
    <location>
        <begin position="84"/>
        <end position="229"/>
    </location>
</feature>
<dbReference type="NCBIfam" id="TIGR01444">
    <property type="entry name" value="fkbM_fam"/>
    <property type="match status" value="1"/>
</dbReference>
<evidence type="ECO:0000313" key="3">
    <source>
        <dbReference type="Proteomes" id="UP000321571"/>
    </source>
</evidence>
<evidence type="ECO:0000313" key="2">
    <source>
        <dbReference type="EMBL" id="TXL60610.1"/>
    </source>
</evidence>
<gene>
    <name evidence="2" type="ORF">FHP06_09205</name>
</gene>
<dbReference type="Gene3D" id="3.40.50.150">
    <property type="entry name" value="Vaccinia Virus protein VP39"/>
    <property type="match status" value="1"/>
</dbReference>
<dbReference type="SUPFAM" id="SSF53335">
    <property type="entry name" value="S-adenosyl-L-methionine-dependent methyltransferases"/>
    <property type="match status" value="1"/>
</dbReference>
<accession>A0A5C8NHA3</accession>
<dbReference type="InterPro" id="IPR052514">
    <property type="entry name" value="SAM-dependent_MTase"/>
</dbReference>
<protein>
    <submittedName>
        <fullName evidence="2">FkbM family methyltransferase</fullName>
    </submittedName>
</protein>
<dbReference type="Pfam" id="PF05050">
    <property type="entry name" value="Methyltransf_21"/>
    <property type="match status" value="1"/>
</dbReference>
<comment type="caution">
    <text evidence="2">The sequence shown here is derived from an EMBL/GenBank/DDBJ whole genome shotgun (WGS) entry which is preliminary data.</text>
</comment>
<keyword evidence="2" id="KW-0808">Transferase</keyword>
<dbReference type="GO" id="GO:0032259">
    <property type="term" value="P:methylation"/>
    <property type="evidence" value="ECO:0007669"/>
    <property type="project" value="UniProtKB-KW"/>
</dbReference>
<reference evidence="2 3" key="1">
    <citation type="submission" date="2019-06" db="EMBL/GenBank/DDBJ databases">
        <title>Aeromicrobium sp. nov., isolated from a maize field.</title>
        <authorList>
            <person name="Lin S.-Y."/>
            <person name="Tsai C.-F."/>
            <person name="Young C.-C."/>
        </authorList>
    </citation>
    <scope>NUCLEOTIDE SEQUENCE [LARGE SCALE GENOMIC DNA]</scope>
    <source>
        <strain evidence="2 3">CC-CFT486</strain>
    </source>
</reference>
<dbReference type="RefSeq" id="WP_147686061.1">
    <property type="nucleotide sequence ID" value="NZ_VDUX01000004.1"/>
</dbReference>
<dbReference type="InterPro" id="IPR029063">
    <property type="entry name" value="SAM-dependent_MTases_sf"/>
</dbReference>
<organism evidence="2 3">
    <name type="scientific">Aeromicrobium terrae</name>
    <dbReference type="NCBI Taxonomy" id="2498846"/>
    <lineage>
        <taxon>Bacteria</taxon>
        <taxon>Bacillati</taxon>
        <taxon>Actinomycetota</taxon>
        <taxon>Actinomycetes</taxon>
        <taxon>Propionibacteriales</taxon>
        <taxon>Nocardioidaceae</taxon>
        <taxon>Aeromicrobium</taxon>
    </lineage>
</organism>
<dbReference type="OrthoDB" id="424472at2"/>
<dbReference type="PANTHER" id="PTHR34203:SF15">
    <property type="entry name" value="SLL1173 PROTEIN"/>
    <property type="match status" value="1"/>
</dbReference>
<dbReference type="EMBL" id="VDUX01000004">
    <property type="protein sequence ID" value="TXL60610.1"/>
    <property type="molecule type" value="Genomic_DNA"/>
</dbReference>
<dbReference type="AlphaFoldDB" id="A0A5C8NHA3"/>
<keyword evidence="2" id="KW-0489">Methyltransferase</keyword>
<name>A0A5C8NHA3_9ACTN</name>
<dbReference type="Proteomes" id="UP000321571">
    <property type="component" value="Unassembled WGS sequence"/>
</dbReference>
<dbReference type="InterPro" id="IPR006342">
    <property type="entry name" value="FkbM_mtfrase"/>
</dbReference>